<keyword evidence="7" id="KW-1185">Reference proteome</keyword>
<dbReference type="PaxDb" id="121845-A0A3Q0JJU6"/>
<evidence type="ECO:0000256" key="4">
    <source>
        <dbReference type="ARBA" id="ARBA00022833"/>
    </source>
</evidence>
<keyword evidence="1" id="KW-0479">Metal-binding</keyword>
<gene>
    <name evidence="8" type="primary">LOC113473049</name>
</gene>
<dbReference type="KEGG" id="dci:113473049"/>
<dbReference type="PROSITE" id="PS50157">
    <property type="entry name" value="ZINC_FINGER_C2H2_2"/>
    <property type="match status" value="6"/>
</dbReference>
<evidence type="ECO:0000256" key="2">
    <source>
        <dbReference type="ARBA" id="ARBA00022737"/>
    </source>
</evidence>
<dbReference type="GeneID" id="113473049"/>
<dbReference type="PANTHER" id="PTHR24403">
    <property type="entry name" value="ZINC FINGER PROTEIN"/>
    <property type="match status" value="1"/>
</dbReference>
<name>A0A3Q0JJU6_DIACI</name>
<dbReference type="InterPro" id="IPR013087">
    <property type="entry name" value="Znf_C2H2_type"/>
</dbReference>
<evidence type="ECO:0000313" key="7">
    <source>
        <dbReference type="Proteomes" id="UP000079169"/>
    </source>
</evidence>
<evidence type="ECO:0000256" key="1">
    <source>
        <dbReference type="ARBA" id="ARBA00022723"/>
    </source>
</evidence>
<keyword evidence="2" id="KW-0677">Repeat</keyword>
<proteinExistence type="predicted"/>
<dbReference type="GO" id="GO:0008270">
    <property type="term" value="F:zinc ion binding"/>
    <property type="evidence" value="ECO:0007669"/>
    <property type="project" value="UniProtKB-KW"/>
</dbReference>
<sequence>MALIKSAQYLVNHSRSCLAMERSSKLDTYMCCFCEYHTYKKNDMLKHIRRHLGEKPFQCEFCDYKSSAPSDLQTHKRIRHSCSTVIENVPEEVGQMSKYYTKGRKKMFSAFIVRTILKVIPCVYCCKYLTKNAEILLHHCKSCFAMERLGVSYNYMCFTCEYHTNNNHNMLRHIRRHLGEKPFQCEFCDYKSSAPSDLQTHKRIRHSSSTVVYIVSFRWISEVILCVYCCKLLTKNAEILLHHCKTCFAMERLGVSYNYMCFTCEYHTNNNHNMLRHIRRHLGEKPFQCEFCDYKSSAPSDLQTHKRIRHSSSTVV</sequence>
<feature type="domain" description="C2H2-type" evidence="6">
    <location>
        <begin position="183"/>
        <end position="211"/>
    </location>
</feature>
<evidence type="ECO:0000259" key="6">
    <source>
        <dbReference type="PROSITE" id="PS50157"/>
    </source>
</evidence>
<organism evidence="7 8">
    <name type="scientific">Diaphorina citri</name>
    <name type="common">Asian citrus psyllid</name>
    <dbReference type="NCBI Taxonomy" id="121845"/>
    <lineage>
        <taxon>Eukaryota</taxon>
        <taxon>Metazoa</taxon>
        <taxon>Ecdysozoa</taxon>
        <taxon>Arthropoda</taxon>
        <taxon>Hexapoda</taxon>
        <taxon>Insecta</taxon>
        <taxon>Pterygota</taxon>
        <taxon>Neoptera</taxon>
        <taxon>Paraneoptera</taxon>
        <taxon>Hemiptera</taxon>
        <taxon>Sternorrhyncha</taxon>
        <taxon>Psylloidea</taxon>
        <taxon>Psyllidae</taxon>
        <taxon>Diaphorininae</taxon>
        <taxon>Diaphorina</taxon>
    </lineage>
</organism>
<protein>
    <submittedName>
        <fullName evidence="8">Zinc finger protein 271-like</fullName>
    </submittedName>
</protein>
<feature type="domain" description="C2H2-type" evidence="6">
    <location>
        <begin position="259"/>
        <end position="286"/>
    </location>
</feature>
<feature type="domain" description="C2H2-type" evidence="6">
    <location>
        <begin position="155"/>
        <end position="182"/>
    </location>
</feature>
<dbReference type="STRING" id="121845.A0A3Q0JJU6"/>
<dbReference type="RefSeq" id="XP_026688616.1">
    <property type="nucleotide sequence ID" value="XM_026832815.1"/>
</dbReference>
<accession>A0A3Q0JJU6</accession>
<keyword evidence="4" id="KW-0862">Zinc</keyword>
<dbReference type="InterPro" id="IPR050688">
    <property type="entry name" value="Zinc_finger/UBP_domain"/>
</dbReference>
<dbReference type="PANTHER" id="PTHR24403:SF67">
    <property type="entry name" value="FI01116P-RELATED"/>
    <property type="match status" value="1"/>
</dbReference>
<evidence type="ECO:0000256" key="3">
    <source>
        <dbReference type="ARBA" id="ARBA00022771"/>
    </source>
</evidence>
<dbReference type="InterPro" id="IPR036236">
    <property type="entry name" value="Znf_C2H2_sf"/>
</dbReference>
<feature type="domain" description="C2H2-type" evidence="6">
    <location>
        <begin position="57"/>
        <end position="81"/>
    </location>
</feature>
<dbReference type="SUPFAM" id="SSF57667">
    <property type="entry name" value="beta-beta-alpha zinc fingers"/>
    <property type="match status" value="3"/>
</dbReference>
<dbReference type="Proteomes" id="UP000079169">
    <property type="component" value="Unplaced"/>
</dbReference>
<dbReference type="SMART" id="SM00355">
    <property type="entry name" value="ZnF_C2H2"/>
    <property type="match status" value="6"/>
</dbReference>
<dbReference type="AlphaFoldDB" id="A0A3Q0JJU6"/>
<dbReference type="GO" id="GO:0005634">
    <property type="term" value="C:nucleus"/>
    <property type="evidence" value="ECO:0007669"/>
    <property type="project" value="TreeGrafter"/>
</dbReference>
<dbReference type="Gene3D" id="3.30.160.60">
    <property type="entry name" value="Classic Zinc Finger"/>
    <property type="match status" value="3"/>
</dbReference>
<keyword evidence="3 5" id="KW-0863">Zinc-finger</keyword>
<evidence type="ECO:0000313" key="8">
    <source>
        <dbReference type="RefSeq" id="XP_026688616.1"/>
    </source>
</evidence>
<feature type="domain" description="C2H2-type" evidence="6">
    <location>
        <begin position="29"/>
        <end position="56"/>
    </location>
</feature>
<feature type="domain" description="C2H2-type" evidence="6">
    <location>
        <begin position="287"/>
        <end position="315"/>
    </location>
</feature>
<reference evidence="8" key="1">
    <citation type="submission" date="2025-08" db="UniProtKB">
        <authorList>
            <consortium name="RefSeq"/>
        </authorList>
    </citation>
    <scope>IDENTIFICATION</scope>
</reference>
<evidence type="ECO:0000256" key="5">
    <source>
        <dbReference type="PROSITE-ProRule" id="PRU00042"/>
    </source>
</evidence>
<dbReference type="GO" id="GO:0045944">
    <property type="term" value="P:positive regulation of transcription by RNA polymerase II"/>
    <property type="evidence" value="ECO:0007669"/>
    <property type="project" value="TreeGrafter"/>
</dbReference>